<feature type="domain" description="TonB-dependent receptor-like beta-barrel" evidence="11">
    <location>
        <begin position="392"/>
        <end position="890"/>
    </location>
</feature>
<comment type="subcellular location">
    <subcellularLocation>
        <location evidence="1 8">Cell outer membrane</location>
        <topology evidence="1 8">Multi-pass membrane protein</topology>
    </subcellularLocation>
</comment>
<evidence type="ECO:0000256" key="10">
    <source>
        <dbReference type="SAM" id="SignalP"/>
    </source>
</evidence>
<dbReference type="SUPFAM" id="SSF56935">
    <property type="entry name" value="Porins"/>
    <property type="match status" value="1"/>
</dbReference>
<reference evidence="13 14" key="1">
    <citation type="submission" date="2024-01" db="EMBL/GenBank/DDBJ databases">
        <title>Novel species of the genus Luteimonas isolated from rivers.</title>
        <authorList>
            <person name="Lu H."/>
        </authorList>
    </citation>
    <scope>NUCLEOTIDE SEQUENCE [LARGE SCALE GENOMIC DNA]</scope>
    <source>
        <strain evidence="13 14">SMYT11W</strain>
    </source>
</reference>
<dbReference type="CDD" id="cd01347">
    <property type="entry name" value="ligand_gated_channel"/>
    <property type="match status" value="1"/>
</dbReference>
<dbReference type="Proteomes" id="UP001358324">
    <property type="component" value="Unassembled WGS sequence"/>
</dbReference>
<keyword evidence="6 8" id="KW-0472">Membrane</keyword>
<keyword evidence="4 8" id="KW-0812">Transmembrane</keyword>
<dbReference type="PROSITE" id="PS52016">
    <property type="entry name" value="TONB_DEPENDENT_REC_3"/>
    <property type="match status" value="1"/>
</dbReference>
<evidence type="ECO:0000256" key="8">
    <source>
        <dbReference type="PROSITE-ProRule" id="PRU01360"/>
    </source>
</evidence>
<dbReference type="InterPro" id="IPR000531">
    <property type="entry name" value="Beta-barrel_TonB"/>
</dbReference>
<evidence type="ECO:0000259" key="11">
    <source>
        <dbReference type="Pfam" id="PF00593"/>
    </source>
</evidence>
<keyword evidence="10" id="KW-0732">Signal</keyword>
<dbReference type="Pfam" id="PF00593">
    <property type="entry name" value="TonB_dep_Rec_b-barrel"/>
    <property type="match status" value="1"/>
</dbReference>
<dbReference type="PANTHER" id="PTHR47234">
    <property type="match status" value="1"/>
</dbReference>
<evidence type="ECO:0000259" key="12">
    <source>
        <dbReference type="Pfam" id="PF07715"/>
    </source>
</evidence>
<dbReference type="InterPro" id="IPR037066">
    <property type="entry name" value="Plug_dom_sf"/>
</dbReference>
<dbReference type="InterPro" id="IPR012910">
    <property type="entry name" value="Plug_dom"/>
</dbReference>
<evidence type="ECO:0000256" key="5">
    <source>
        <dbReference type="ARBA" id="ARBA00023077"/>
    </source>
</evidence>
<dbReference type="EMBL" id="JAZHBM010000003">
    <property type="protein sequence ID" value="MEF3083081.1"/>
    <property type="molecule type" value="Genomic_DNA"/>
</dbReference>
<evidence type="ECO:0000256" key="1">
    <source>
        <dbReference type="ARBA" id="ARBA00004571"/>
    </source>
</evidence>
<comment type="caution">
    <text evidence="13">The sequence shown here is derived from an EMBL/GenBank/DDBJ whole genome shotgun (WGS) entry which is preliminary data.</text>
</comment>
<dbReference type="PANTHER" id="PTHR47234:SF2">
    <property type="entry name" value="TONB-DEPENDENT RECEPTOR"/>
    <property type="match status" value="1"/>
</dbReference>
<keyword evidence="3 8" id="KW-1134">Transmembrane beta strand</keyword>
<keyword evidence="5 9" id="KW-0798">TonB box</keyword>
<accession>A0ABU7WGI0</accession>
<keyword evidence="14" id="KW-1185">Reference proteome</keyword>
<evidence type="ECO:0000256" key="6">
    <source>
        <dbReference type="ARBA" id="ARBA00023136"/>
    </source>
</evidence>
<dbReference type="Gene3D" id="2.40.170.20">
    <property type="entry name" value="TonB-dependent receptor, beta-barrel domain"/>
    <property type="match status" value="1"/>
</dbReference>
<keyword evidence="13" id="KW-0675">Receptor</keyword>
<evidence type="ECO:0000313" key="13">
    <source>
        <dbReference type="EMBL" id="MEF3083081.1"/>
    </source>
</evidence>
<feature type="domain" description="TonB-dependent receptor plug" evidence="12">
    <location>
        <begin position="59"/>
        <end position="176"/>
    </location>
</feature>
<evidence type="ECO:0000256" key="2">
    <source>
        <dbReference type="ARBA" id="ARBA00022448"/>
    </source>
</evidence>
<proteinExistence type="inferred from homology"/>
<dbReference type="InterPro" id="IPR039426">
    <property type="entry name" value="TonB-dep_rcpt-like"/>
</dbReference>
<dbReference type="Pfam" id="PF07715">
    <property type="entry name" value="Plug"/>
    <property type="match status" value="1"/>
</dbReference>
<evidence type="ECO:0000256" key="3">
    <source>
        <dbReference type="ARBA" id="ARBA00022452"/>
    </source>
</evidence>
<evidence type="ECO:0000313" key="14">
    <source>
        <dbReference type="Proteomes" id="UP001358324"/>
    </source>
</evidence>
<dbReference type="InterPro" id="IPR036942">
    <property type="entry name" value="Beta-barrel_TonB_sf"/>
</dbReference>
<feature type="chain" id="PRO_5046671865" evidence="10">
    <location>
        <begin position="35"/>
        <end position="929"/>
    </location>
</feature>
<dbReference type="Gene3D" id="2.170.130.10">
    <property type="entry name" value="TonB-dependent receptor, plug domain"/>
    <property type="match status" value="1"/>
</dbReference>
<name>A0ABU7WGI0_9GAMM</name>
<keyword evidence="2 8" id="KW-0813">Transport</keyword>
<evidence type="ECO:0000256" key="4">
    <source>
        <dbReference type="ARBA" id="ARBA00022692"/>
    </source>
</evidence>
<protein>
    <submittedName>
        <fullName evidence="13">TonB-dependent receptor</fullName>
    </submittedName>
</protein>
<feature type="signal peptide" evidence="10">
    <location>
        <begin position="1"/>
        <end position="34"/>
    </location>
</feature>
<sequence length="929" mass="97840">MNAIHNRFRVRRTRLSLAVPVALCALVLPLAASAQSSTGQATTLDRITVTGSNIPRTDTETASPVQVISRDQIDRTGKTTVGEYLQSLSVDGAGSVPKSFGNGFAGGGSAISLRGLGAGSTLVLLNGRRMAPFGLADDGQKVFTDLSTIPLDAVARIEILKDGASSIYGSDAIAGVVNVILRDDFEGAIASVSYGWSGDGGGDQPKASLTAGTGSMSEDGYNAFFSIEAAKTDAIRVRDRRDRKWIGTGDTRPWGYGIGTNLPGRITGGGTGAGGGPSGAIENPNTGLFESLPGCAALSNVTPQDPAGGCLWDVAQFRDLSPEEEYVNFFSRAAFAVGDTGELYMELSAASKKTTFQNTPSGVSGAWGFPGGPVNASDPGPGATVLGPDHPDNPYPGTANRLRYTAFDVGPRVTYNDSRFVRLLLGFKGTAGAWDYDVGYLHSGTDLTNERTGFLQYSHVKTALEDPNSPVGYWRIGDNGGQNSQALYDYISPRISATGRTRLDIFDAKVTRPLMDLRGGALGLALGAEYRRQSVLLTPQTFTDQGDIIGLGYSAYGGVEKVTSAYAELQAPVLDSLELTGALRVDKYDGGETATTPKVGVKWSPTDWIAVRGTYAEGFRAPNPAEAGTGGLAAFSTAVDPVRCAAPGNEPQDCDAGPIALITSPNPDLKPEESKSTTLGIVLSPWTGGSLAVDAFRIKRTDEIFGGSADAAIAAGGDNVMRGTNEIPGTPGSGSILAVLVGYENASSTTVEGFDVDMEQRFDLGAGNLRLDLQFTHISAFEREDVDGTVYEFAGTHGNCDVTNCIGTPKNKANFGATWEMDAFSISSVVNWRDSIRNVTEAGDTECANGFANGDDAPRGCELASFYTVDLSARWMPTEHWELFGSVNNVTDRIAPLDPLTYGAINYNPMDFSGAIGRYFTVGAKFKFD</sequence>
<keyword evidence="7 8" id="KW-0998">Cell outer membrane</keyword>
<evidence type="ECO:0000256" key="7">
    <source>
        <dbReference type="ARBA" id="ARBA00023237"/>
    </source>
</evidence>
<comment type="similarity">
    <text evidence="8 9">Belongs to the TonB-dependent receptor family.</text>
</comment>
<organism evidence="13 14">
    <name type="scientific">Luteimonas flava</name>
    <dbReference type="NCBI Taxonomy" id="3115822"/>
    <lineage>
        <taxon>Bacteria</taxon>
        <taxon>Pseudomonadati</taxon>
        <taxon>Pseudomonadota</taxon>
        <taxon>Gammaproteobacteria</taxon>
        <taxon>Lysobacterales</taxon>
        <taxon>Lysobacteraceae</taxon>
        <taxon>Luteimonas</taxon>
    </lineage>
</organism>
<dbReference type="RefSeq" id="WP_332078808.1">
    <property type="nucleotide sequence ID" value="NZ_JAZHBM010000003.1"/>
</dbReference>
<gene>
    <name evidence="13" type="ORF">V3391_12780</name>
</gene>
<evidence type="ECO:0000256" key="9">
    <source>
        <dbReference type="RuleBase" id="RU003357"/>
    </source>
</evidence>